<name>A0ACC1LGF9_9FUNG</name>
<evidence type="ECO:0000313" key="1">
    <source>
        <dbReference type="EMBL" id="KAJ2807782.1"/>
    </source>
</evidence>
<accession>A0ACC1LGF9</accession>
<sequence>LVMSMCEADPSFLYQGWFQDAILEVAQREKADRARVRGLWRMGVGEAAWDDVEEGDLDLPDEIKQQCYVCKAFSFLSAVVCTCSPNYISCLLHAETSCKCVGDQKILKMRYSDSDLQAIIDRCNNGPTSNSADGDEPLVVSPVGPTFVAPQPDMANDVDDSSVEAQSEGVHAENDDMDNGQAAELSQSQLWEQEFRRIMSLYASTAPGKAPSSPSTSTTAFAQPGLAENGDLADGGGESDGTVSDDMAPMPGTSLKPKHTSGLQPPARITKGTMSVAELNRRPDLMQMVLLLEEAQRLVLPGGEGRGASSNVQPHSPAARVPPPSQSGAFGSAHRGRGRGRGIKRKPGRPSNKSRIEASMLVAKAAPVSGMVSSPGGQKVGDSDPLDLLLEGINRLVSMQEATSPYSAKQLVLQVDSQALGDMRQLGLFVQRAQEWCHAAQAMLACVGRPQMVEAVQRKRQANYDWHREKLHKRFGELATSPTEDAFTPVSLATPVSAKSEPDLSHGREPAGTKATKRTAMKRYVDDSEESSSDESSAEDVVDTEFKAPVKRPVGRPRGSKRGRIPASAHAGRSVGRGGSGRSLRSTTNDLRSLSAEPRHSALWPSRLRADEPPRLSVPQKSRERLRGLGMLSNLSTALKAVPEQAKAVYRLLGNSLSVLSGDADSEGANDNALFSSKDVASLLLIGEQLYFNAPEFEALIEFELEVLNLEAQVQAVADGGPAVLDRLSRMPAVSAESTSAPSRALAKVGAFMRQVTTLRDSLDGVQVRVSRFREISGLADKAVWLYECHDQLAKRNIAPSNVTRLLDEAEELDMGMDCEPLKQLKGTLVDADKWVQDAAAIGLEESSRESLNVREIARLLDKARSYPTLPSNYHPLKRLQQTALDLEARANELVGRSERSGLVERPSYGEAVELVAACDKFGRLESSSLGKLRAAIARVDVWWAGVGQLFMLDQHSGTLDDRLVGVDYRLKQTLAIAGGADESIADLFCVCLGPDSGLMVECESCHEWYHPFCVNLGPTDIQNSLFLCSLCDARARADKPRLLADYPTIGRIEQAVMESRSFGLVVGALDPLVTILLDAKSLVELLSDLIAARAPGSAQRLQQPAFLRSLLRALLGLGVNLKSGVLDGLWAALSGLLKHEPLPKITPGVSVSSRRIVRSKPVTTVPEAGAEPLVEVVSQDVLQAPLPPPPPQSPPLYQSPQQVQPDWQGQAGAPEVEFMDCIPPGEMQPEIAAMYQGRLEELGLFIMNPPGEAHEMGQGLVQARDAFKSPDENCLCDVKGSDLVDSNPAAFMPTVMCDDCSTSFHTECAQVSIGEARVITFNQLRILANADVDEADNIPMEPSRFTCPTCCVKANQQYKYGDVVYE</sequence>
<comment type="caution">
    <text evidence="1">The sequence shown here is derived from an EMBL/GenBank/DDBJ whole genome shotgun (WGS) entry which is preliminary data.</text>
</comment>
<evidence type="ECO:0000313" key="2">
    <source>
        <dbReference type="Proteomes" id="UP001140096"/>
    </source>
</evidence>
<protein>
    <submittedName>
        <fullName evidence="1">Uncharacterized protein</fullName>
    </submittedName>
</protein>
<keyword evidence="2" id="KW-1185">Reference proteome</keyword>
<reference evidence="1" key="1">
    <citation type="submission" date="2022-07" db="EMBL/GenBank/DDBJ databases">
        <title>Phylogenomic reconstructions and comparative analyses of Kickxellomycotina fungi.</title>
        <authorList>
            <person name="Reynolds N.K."/>
            <person name="Stajich J.E."/>
            <person name="Barry K."/>
            <person name="Grigoriev I.V."/>
            <person name="Crous P."/>
            <person name="Smith M.E."/>
        </authorList>
    </citation>
    <scope>NUCLEOTIDE SEQUENCE</scope>
    <source>
        <strain evidence="1">CBS 102833</strain>
    </source>
</reference>
<gene>
    <name evidence="1" type="ORF">H4S07_003524</name>
</gene>
<feature type="non-terminal residue" evidence="1">
    <location>
        <position position="1"/>
    </location>
</feature>
<dbReference type="Proteomes" id="UP001140096">
    <property type="component" value="Unassembled WGS sequence"/>
</dbReference>
<proteinExistence type="predicted"/>
<organism evidence="1 2">
    <name type="scientific">Coemansia furcata</name>
    <dbReference type="NCBI Taxonomy" id="417177"/>
    <lineage>
        <taxon>Eukaryota</taxon>
        <taxon>Fungi</taxon>
        <taxon>Fungi incertae sedis</taxon>
        <taxon>Zoopagomycota</taxon>
        <taxon>Kickxellomycotina</taxon>
        <taxon>Kickxellomycetes</taxon>
        <taxon>Kickxellales</taxon>
        <taxon>Kickxellaceae</taxon>
        <taxon>Coemansia</taxon>
    </lineage>
</organism>
<dbReference type="EMBL" id="JANBUP010001165">
    <property type="protein sequence ID" value="KAJ2807782.1"/>
    <property type="molecule type" value="Genomic_DNA"/>
</dbReference>